<evidence type="ECO:0000256" key="1">
    <source>
        <dbReference type="SAM" id="MobiDB-lite"/>
    </source>
</evidence>
<evidence type="ECO:0000313" key="4">
    <source>
        <dbReference type="Proteomes" id="UP001183410"/>
    </source>
</evidence>
<feature type="compositionally biased region" description="Acidic residues" evidence="1">
    <location>
        <begin position="46"/>
        <end position="68"/>
    </location>
</feature>
<keyword evidence="2" id="KW-0732">Signal</keyword>
<feature type="chain" id="PRO_5045646335" description="DUF3558 domain-containing protein" evidence="2">
    <location>
        <begin position="21"/>
        <end position="367"/>
    </location>
</feature>
<comment type="caution">
    <text evidence="3">The sequence shown here is derived from an EMBL/GenBank/DDBJ whole genome shotgun (WGS) entry which is preliminary data.</text>
</comment>
<gene>
    <name evidence="3" type="ORF">RM844_31345</name>
</gene>
<evidence type="ECO:0000313" key="3">
    <source>
        <dbReference type="EMBL" id="MDT0270774.1"/>
    </source>
</evidence>
<dbReference type="Proteomes" id="UP001183410">
    <property type="component" value="Unassembled WGS sequence"/>
</dbReference>
<protein>
    <recommendedName>
        <fullName evidence="5">DUF3558 domain-containing protein</fullName>
    </recommendedName>
</protein>
<organism evidence="3 4">
    <name type="scientific">Streptomyces chisholmiae</name>
    <dbReference type="NCBI Taxonomy" id="3075540"/>
    <lineage>
        <taxon>Bacteria</taxon>
        <taxon>Bacillati</taxon>
        <taxon>Actinomycetota</taxon>
        <taxon>Actinomycetes</taxon>
        <taxon>Kitasatosporales</taxon>
        <taxon>Streptomycetaceae</taxon>
        <taxon>Streptomyces</taxon>
    </lineage>
</organism>
<dbReference type="EMBL" id="JAVREO010000033">
    <property type="protein sequence ID" value="MDT0270774.1"/>
    <property type="molecule type" value="Genomic_DNA"/>
</dbReference>
<feature type="signal peptide" evidence="2">
    <location>
        <begin position="1"/>
        <end position="20"/>
    </location>
</feature>
<name>A0ABU2K195_9ACTN</name>
<accession>A0ABU2K195</accession>
<dbReference type="PROSITE" id="PS51257">
    <property type="entry name" value="PROKAR_LIPOPROTEIN"/>
    <property type="match status" value="1"/>
</dbReference>
<reference evidence="4" key="1">
    <citation type="submission" date="2023-07" db="EMBL/GenBank/DDBJ databases">
        <title>30 novel species of actinomycetes from the DSMZ collection.</title>
        <authorList>
            <person name="Nouioui I."/>
        </authorList>
    </citation>
    <scope>NUCLEOTIDE SEQUENCE [LARGE SCALE GENOMIC DNA]</scope>
    <source>
        <strain evidence="4">DSM 44915</strain>
    </source>
</reference>
<proteinExistence type="predicted"/>
<sequence>MGWSRRLAVTAGAVALLTTAACSSGDSEASDDEGGGGLFAGVHDEGTEESGTESGEGAEAESGGETDGESSAGSGEPAAEDAFDECGLFPTAELATIFGVDTLHITQRLVYPDEEGGRLAGCGYFTEDVPGVSGLRIDTVAGTDEAAFFAAYEGMDTGPLEQLGDRAEVLAMTSPGGEVRTREVRVIAGSTGLRVTHTWDEVPGGLPEMPDAELGQAVALVAATALERMPADPVAPDGTPEGPCAGIDLGLAAEVLGEELGMARSVVSGTGGLRCQLTGAEASLGVTVFTAPHMVEPRRVPAGEITVADLGDGARVATDQGHLDALVNDGERMVAISALHAPAVGVLDEPRPADIELLRSVLASVGG</sequence>
<evidence type="ECO:0008006" key="5">
    <source>
        <dbReference type="Google" id="ProtNLM"/>
    </source>
</evidence>
<evidence type="ECO:0000256" key="2">
    <source>
        <dbReference type="SAM" id="SignalP"/>
    </source>
</evidence>
<dbReference type="RefSeq" id="WP_311670836.1">
    <property type="nucleotide sequence ID" value="NZ_JAVREO010000033.1"/>
</dbReference>
<feature type="region of interest" description="Disordered" evidence="1">
    <location>
        <begin position="24"/>
        <end position="81"/>
    </location>
</feature>
<keyword evidence="4" id="KW-1185">Reference proteome</keyword>